<dbReference type="KEGG" id="bapi:BBC0122_023960"/>
<keyword evidence="2" id="KW-1185">Reference proteome</keyword>
<name>A0A1U9ML79_9HYPH</name>
<protein>
    <submittedName>
        <fullName evidence="1">Uncharacterized protein</fullName>
    </submittedName>
</protein>
<sequence length="71" mass="7835">MWLMRIIRAVLSLAIAFIVVIVVVNNASSRVADNMAKFSVPFAVMDDHNFRKNPEKPATASTGSYVPTIIE</sequence>
<evidence type="ECO:0000313" key="1">
    <source>
        <dbReference type="EMBL" id="AQT48463.1"/>
    </source>
</evidence>
<accession>A0A1U9ML79</accession>
<dbReference type="STRING" id="1686310.BBC0244_022590"/>
<reference evidence="1 2" key="1">
    <citation type="submission" date="2016-11" db="EMBL/GenBank/DDBJ databases">
        <title>Comparative genomics of Bartonella apis.</title>
        <authorList>
            <person name="Engel P."/>
        </authorList>
    </citation>
    <scope>NUCLEOTIDE SEQUENCE [LARGE SCALE GENOMIC DNA]</scope>
    <source>
        <strain evidence="1 2">BBC0122</strain>
    </source>
</reference>
<proteinExistence type="predicted"/>
<gene>
    <name evidence="1" type="ORF">BBC0122_023960</name>
</gene>
<dbReference type="Proteomes" id="UP000189632">
    <property type="component" value="Chromosome"/>
</dbReference>
<dbReference type="AlphaFoldDB" id="A0A1U9ML79"/>
<organism evidence="1 2">
    <name type="scientific">Bartonella choladocola</name>
    <dbReference type="NCBI Taxonomy" id="2750995"/>
    <lineage>
        <taxon>Bacteria</taxon>
        <taxon>Pseudomonadati</taxon>
        <taxon>Pseudomonadota</taxon>
        <taxon>Alphaproteobacteria</taxon>
        <taxon>Hyphomicrobiales</taxon>
        <taxon>Bartonellaceae</taxon>
        <taxon>Bartonella</taxon>
    </lineage>
</organism>
<dbReference type="EMBL" id="CP015625">
    <property type="protein sequence ID" value="AQT48463.1"/>
    <property type="molecule type" value="Genomic_DNA"/>
</dbReference>
<evidence type="ECO:0000313" key="2">
    <source>
        <dbReference type="Proteomes" id="UP000189632"/>
    </source>
</evidence>